<dbReference type="InterPro" id="IPR003439">
    <property type="entry name" value="ABC_transporter-like_ATP-bd"/>
</dbReference>
<dbReference type="EMBL" id="FNCI01000001">
    <property type="protein sequence ID" value="SDF67589.1"/>
    <property type="molecule type" value="Genomic_DNA"/>
</dbReference>
<feature type="compositionally biased region" description="Basic and acidic residues" evidence="8">
    <location>
        <begin position="85"/>
        <end position="99"/>
    </location>
</feature>
<keyword evidence="1" id="KW-0813">Transport</keyword>
<evidence type="ECO:0000256" key="2">
    <source>
        <dbReference type="ARBA" id="ARBA00022475"/>
    </source>
</evidence>
<dbReference type="PROSITE" id="PS00211">
    <property type="entry name" value="ABC_TRANSPORTER_1"/>
    <property type="match status" value="1"/>
</dbReference>
<sequence>MLVADHLSFHYSRCDPGETPDFSFTFRLAPGECLAVSGPSGAGKSTLLNLLAGFLTPSAGRLCWLGDELCEGPSEEPSEELCEELGDRPGENEAQRESEDLVAQPPWARGMTTVFQDHNLFEHLPVWINVGLGLAPDLKLSDAQRARIVDGLADVGLGGLHDRLPGELSGGQQQRVALLRSLLRETRVLLLDEPFSGLDRDNREALWGLVRRQQAAGVAVLLVSHDPEDVDALAQRRLQLLDGRLVAT</sequence>
<evidence type="ECO:0000256" key="4">
    <source>
        <dbReference type="ARBA" id="ARBA00022741"/>
    </source>
</evidence>
<dbReference type="InterPro" id="IPR027417">
    <property type="entry name" value="P-loop_NTPase"/>
</dbReference>
<evidence type="ECO:0000256" key="8">
    <source>
        <dbReference type="SAM" id="MobiDB-lite"/>
    </source>
</evidence>
<dbReference type="AlphaFoldDB" id="A0A1G7N2L3"/>
<dbReference type="PROSITE" id="PS50893">
    <property type="entry name" value="ABC_TRANSPORTER_2"/>
    <property type="match status" value="1"/>
</dbReference>
<keyword evidence="3" id="KW-0997">Cell inner membrane</keyword>
<dbReference type="InterPro" id="IPR003593">
    <property type="entry name" value="AAA+_ATPase"/>
</dbReference>
<proteinExistence type="predicted"/>
<evidence type="ECO:0000256" key="5">
    <source>
        <dbReference type="ARBA" id="ARBA00022840"/>
    </source>
</evidence>
<dbReference type="PANTHER" id="PTHR42781">
    <property type="entry name" value="SPERMIDINE/PUTRESCINE IMPORT ATP-BINDING PROTEIN POTA"/>
    <property type="match status" value="1"/>
</dbReference>
<dbReference type="GO" id="GO:0016887">
    <property type="term" value="F:ATP hydrolysis activity"/>
    <property type="evidence" value="ECO:0007669"/>
    <property type="project" value="InterPro"/>
</dbReference>
<dbReference type="SUPFAM" id="SSF52540">
    <property type="entry name" value="P-loop containing nucleoside triphosphate hydrolases"/>
    <property type="match status" value="1"/>
</dbReference>
<evidence type="ECO:0000256" key="6">
    <source>
        <dbReference type="ARBA" id="ARBA00022967"/>
    </source>
</evidence>
<keyword evidence="11" id="KW-1185">Reference proteome</keyword>
<dbReference type="Gene3D" id="3.40.50.300">
    <property type="entry name" value="P-loop containing nucleotide triphosphate hydrolases"/>
    <property type="match status" value="1"/>
</dbReference>
<keyword evidence="5 10" id="KW-0067">ATP-binding</keyword>
<keyword evidence="2" id="KW-1003">Cell membrane</keyword>
<dbReference type="SMART" id="SM00382">
    <property type="entry name" value="AAA"/>
    <property type="match status" value="1"/>
</dbReference>
<dbReference type="InterPro" id="IPR050093">
    <property type="entry name" value="ABC_SmlMolc_Importer"/>
</dbReference>
<evidence type="ECO:0000313" key="11">
    <source>
        <dbReference type="Proteomes" id="UP000198641"/>
    </source>
</evidence>
<dbReference type="OrthoDB" id="9802264at2"/>
<keyword evidence="4" id="KW-0547">Nucleotide-binding</keyword>
<accession>A0A1G7N2L3</accession>
<protein>
    <submittedName>
        <fullName evidence="10">Thiamine transport system ATP-binding protein</fullName>
    </submittedName>
</protein>
<gene>
    <name evidence="10" type="ORF">SAMN05216571_101167</name>
</gene>
<name>A0A1G7N2L3_9GAMM</name>
<dbReference type="RefSeq" id="WP_092522137.1">
    <property type="nucleotide sequence ID" value="NZ_FNCI01000001.1"/>
</dbReference>
<evidence type="ECO:0000256" key="7">
    <source>
        <dbReference type="ARBA" id="ARBA00023136"/>
    </source>
</evidence>
<feature type="region of interest" description="Disordered" evidence="8">
    <location>
        <begin position="74"/>
        <end position="101"/>
    </location>
</feature>
<keyword evidence="7" id="KW-0472">Membrane</keyword>
<keyword evidence="6" id="KW-1278">Translocase</keyword>
<organism evidence="10 11">
    <name type="scientific">Onishia taeanensis</name>
    <dbReference type="NCBI Taxonomy" id="284577"/>
    <lineage>
        <taxon>Bacteria</taxon>
        <taxon>Pseudomonadati</taxon>
        <taxon>Pseudomonadota</taxon>
        <taxon>Gammaproteobacteria</taxon>
        <taxon>Oceanospirillales</taxon>
        <taxon>Halomonadaceae</taxon>
        <taxon>Onishia</taxon>
    </lineage>
</organism>
<dbReference type="GO" id="GO:0005524">
    <property type="term" value="F:ATP binding"/>
    <property type="evidence" value="ECO:0007669"/>
    <property type="project" value="UniProtKB-KW"/>
</dbReference>
<evidence type="ECO:0000259" key="9">
    <source>
        <dbReference type="PROSITE" id="PS50893"/>
    </source>
</evidence>
<evidence type="ECO:0000256" key="1">
    <source>
        <dbReference type="ARBA" id="ARBA00022448"/>
    </source>
</evidence>
<evidence type="ECO:0000313" key="10">
    <source>
        <dbReference type="EMBL" id="SDF67589.1"/>
    </source>
</evidence>
<dbReference type="Proteomes" id="UP000198641">
    <property type="component" value="Unassembled WGS sequence"/>
</dbReference>
<dbReference type="STRING" id="284577.SAMN05216571_101167"/>
<feature type="compositionally biased region" description="Acidic residues" evidence="8">
    <location>
        <begin position="74"/>
        <end position="84"/>
    </location>
</feature>
<dbReference type="PANTHER" id="PTHR42781:SF1">
    <property type="entry name" value="THIAMINE IMPORT ATP-BINDING PROTEIN THIQ"/>
    <property type="match status" value="1"/>
</dbReference>
<dbReference type="InterPro" id="IPR017871">
    <property type="entry name" value="ABC_transporter-like_CS"/>
</dbReference>
<feature type="domain" description="ABC transporter" evidence="9">
    <location>
        <begin position="2"/>
        <end position="248"/>
    </location>
</feature>
<reference evidence="10 11" key="1">
    <citation type="submission" date="2016-10" db="EMBL/GenBank/DDBJ databases">
        <authorList>
            <person name="de Groot N.N."/>
        </authorList>
    </citation>
    <scope>NUCLEOTIDE SEQUENCE [LARGE SCALE GENOMIC DNA]</scope>
    <source>
        <strain evidence="10 11">BH539</strain>
    </source>
</reference>
<evidence type="ECO:0000256" key="3">
    <source>
        <dbReference type="ARBA" id="ARBA00022519"/>
    </source>
</evidence>
<dbReference type="Pfam" id="PF00005">
    <property type="entry name" value="ABC_tran"/>
    <property type="match status" value="1"/>
</dbReference>